<protein>
    <recommendedName>
        <fullName evidence="5">F-box domain-containing protein</fullName>
    </recommendedName>
</protein>
<dbReference type="AlphaFoldDB" id="A0A836BN93"/>
<reference evidence="3" key="1">
    <citation type="journal article" date="2020" name="bioRxiv">
        <title>Comparative genomics of Chlamydomonas.</title>
        <authorList>
            <person name="Craig R.J."/>
            <person name="Hasan A.R."/>
            <person name="Ness R.W."/>
            <person name="Keightley P.D."/>
        </authorList>
    </citation>
    <scope>NUCLEOTIDE SEQUENCE</scope>
    <source>
        <strain evidence="3">CCAP 11/70</strain>
    </source>
</reference>
<dbReference type="InterPro" id="IPR052995">
    <property type="entry name" value="LMW-PTP"/>
</dbReference>
<dbReference type="EMBL" id="JAEHOE010000193">
    <property type="protein sequence ID" value="KAG2483011.1"/>
    <property type="molecule type" value="Genomic_DNA"/>
</dbReference>
<dbReference type="SUPFAM" id="SSF52058">
    <property type="entry name" value="L domain-like"/>
    <property type="match status" value="1"/>
</dbReference>
<accession>A0A836BN93</accession>
<evidence type="ECO:0008006" key="5">
    <source>
        <dbReference type="Google" id="ProtNLM"/>
    </source>
</evidence>
<keyword evidence="4" id="KW-1185">Reference proteome</keyword>
<dbReference type="PANTHER" id="PTHR47439:SF1">
    <property type="entry name" value="ACID PHOSPHATASE"/>
    <property type="match status" value="1"/>
</dbReference>
<proteinExistence type="predicted"/>
<evidence type="ECO:0000313" key="4">
    <source>
        <dbReference type="Proteomes" id="UP000612055"/>
    </source>
</evidence>
<dbReference type="OrthoDB" id="3388at2759"/>
<comment type="caution">
    <text evidence="3">The sequence shown here is derived from an EMBL/GenBank/DDBJ whole genome shotgun (WGS) entry which is preliminary data.</text>
</comment>
<evidence type="ECO:0000256" key="2">
    <source>
        <dbReference type="SAM" id="MobiDB-lite"/>
    </source>
</evidence>
<dbReference type="SUPFAM" id="SSF52788">
    <property type="entry name" value="Phosphotyrosine protein phosphatases I"/>
    <property type="match status" value="1"/>
</dbReference>
<dbReference type="InterPro" id="IPR036196">
    <property type="entry name" value="Ptyr_pPase_sf"/>
</dbReference>
<feature type="coiled-coil region" evidence="1">
    <location>
        <begin position="664"/>
        <end position="691"/>
    </location>
</feature>
<keyword evidence="1" id="KW-0175">Coiled coil</keyword>
<gene>
    <name evidence="3" type="ORF">HYH03_018091</name>
</gene>
<dbReference type="Proteomes" id="UP000612055">
    <property type="component" value="Unassembled WGS sequence"/>
</dbReference>
<dbReference type="Gene3D" id="3.40.50.2300">
    <property type="match status" value="1"/>
</dbReference>
<evidence type="ECO:0000313" key="3">
    <source>
        <dbReference type="EMBL" id="KAG2483011.1"/>
    </source>
</evidence>
<evidence type="ECO:0000256" key="1">
    <source>
        <dbReference type="SAM" id="Coils"/>
    </source>
</evidence>
<sequence length="765" mass="81530">MASASADAPAGAILASLFFNEDILPFIIHHLGKADAKGLRLLSRGLRTAFDKQSPILSVTGPDGCTYALAARCIMRGCRPQVLSLGGHDAWGAQAFLHTLIDAAAATPGRPERTNCLHFWSPLLLSPALLRSAGAALPGLTQLSLVVWHEYADRRDAGEAALLSAMGGGSDGAGGAQPPLLPSVRSIRLTYGRFDTLTPGLHAALTTSSQLRELILEGEPLTELAQVEQIACLSQLQSLTLKLEDRSRRPNVGYRDALYLPEDGYDEPPLPELDDPQPAPGDPPTERTLVCTLLPGQLTGLTRLELSSVGTALPAAALRGLTRLRELVGYDVDVAGVSGLCALTSLKANHLVPFVGGKPWVADATVPVSTVESWPLPPGLERLVLSPQHPEELGFLSPGPGLREVALTGICGPSPSHVTLVLNQGRHTASEDSEELLPAAEEALCRAAAFLAAYVKSARCLSISFDPDEALGDVEAYPRLQPVGGAAAMAEGRPSHGRWLAAVGAVPSLTRLVLTGIRLAPQDFDSIANHMPGLETRPAMAEGRTSHGRWLAALGGIMSLTYFELDGIQLAPQDFEAMATHMTGVRVLELNGLCTYPVEALAELGPMTNLQRLYLHVDEWHCHDNDPDEGFSNAVLRGLGPGLLGLYSYGGFDGAVVFEGLAGRTESELRLQELREAVERVEAEVGRGLETAADYWLVRPMGAGKVPTDYARRVSLMTQYCAKFKGQPEVPDLYYGGPAGFERVLDLLEDACEGLLGAIRAERGF</sequence>
<dbReference type="PANTHER" id="PTHR47439">
    <property type="entry name" value="LOW MOLECULAR WEIGHT PHOSPHOTYROSINE PROTEIN PHOSPHATASE-RELATED"/>
    <property type="match status" value="1"/>
</dbReference>
<feature type="region of interest" description="Disordered" evidence="2">
    <location>
        <begin position="259"/>
        <end position="286"/>
    </location>
</feature>
<name>A0A836BN93_9CHLO</name>
<organism evidence="3 4">
    <name type="scientific">Edaphochlamys debaryana</name>
    <dbReference type="NCBI Taxonomy" id="47281"/>
    <lineage>
        <taxon>Eukaryota</taxon>
        <taxon>Viridiplantae</taxon>
        <taxon>Chlorophyta</taxon>
        <taxon>core chlorophytes</taxon>
        <taxon>Chlorophyceae</taxon>
        <taxon>CS clade</taxon>
        <taxon>Chlamydomonadales</taxon>
        <taxon>Chlamydomonadales incertae sedis</taxon>
        <taxon>Edaphochlamys</taxon>
    </lineage>
</organism>